<dbReference type="RefSeq" id="WP_166411337.1">
    <property type="nucleotide sequence ID" value="NZ_CP049869.1"/>
</dbReference>
<organism evidence="2 3">
    <name type="scientific">Sphingomonas piscis</name>
    <dbReference type="NCBI Taxonomy" id="2714943"/>
    <lineage>
        <taxon>Bacteria</taxon>
        <taxon>Pseudomonadati</taxon>
        <taxon>Pseudomonadota</taxon>
        <taxon>Alphaproteobacteria</taxon>
        <taxon>Sphingomonadales</taxon>
        <taxon>Sphingomonadaceae</taxon>
        <taxon>Sphingomonas</taxon>
    </lineage>
</organism>
<protein>
    <submittedName>
        <fullName evidence="2">FkbM family methyltransferase</fullName>
    </submittedName>
</protein>
<dbReference type="GO" id="GO:0008168">
    <property type="term" value="F:methyltransferase activity"/>
    <property type="evidence" value="ECO:0007669"/>
    <property type="project" value="UniProtKB-KW"/>
</dbReference>
<dbReference type="Pfam" id="PF05050">
    <property type="entry name" value="Methyltransf_21"/>
    <property type="match status" value="1"/>
</dbReference>
<feature type="domain" description="Methyltransferase FkbM" evidence="1">
    <location>
        <begin position="79"/>
        <end position="251"/>
    </location>
</feature>
<name>A0A6G7YQD8_9SPHN</name>
<dbReference type="AlphaFoldDB" id="A0A6G7YQD8"/>
<dbReference type="Proteomes" id="UP000503222">
    <property type="component" value="Chromosome"/>
</dbReference>
<dbReference type="SUPFAM" id="SSF53335">
    <property type="entry name" value="S-adenosyl-L-methionine-dependent methyltransferases"/>
    <property type="match status" value="1"/>
</dbReference>
<keyword evidence="3" id="KW-1185">Reference proteome</keyword>
<keyword evidence="2" id="KW-0489">Methyltransferase</keyword>
<accession>A0A6G7YQD8</accession>
<evidence type="ECO:0000313" key="2">
    <source>
        <dbReference type="EMBL" id="QIK78946.1"/>
    </source>
</evidence>
<dbReference type="PANTHER" id="PTHR34203:SF15">
    <property type="entry name" value="SLL1173 PROTEIN"/>
    <property type="match status" value="1"/>
</dbReference>
<reference evidence="2 3" key="1">
    <citation type="submission" date="2020-03" db="EMBL/GenBank/DDBJ databases">
        <title>Sphingomonas sp. nov., isolated from fish.</title>
        <authorList>
            <person name="Hyun D.-W."/>
            <person name="Bae J.-W."/>
        </authorList>
    </citation>
    <scope>NUCLEOTIDE SEQUENCE [LARGE SCALE GENOMIC DNA]</scope>
    <source>
        <strain evidence="2 3">HDW15B</strain>
    </source>
</reference>
<gene>
    <name evidence="2" type="ORF">G7077_08605</name>
</gene>
<dbReference type="InterPro" id="IPR029063">
    <property type="entry name" value="SAM-dependent_MTases_sf"/>
</dbReference>
<proteinExistence type="predicted"/>
<keyword evidence="2" id="KW-0808">Transferase</keyword>
<dbReference type="KEGG" id="spii:G7077_08605"/>
<evidence type="ECO:0000259" key="1">
    <source>
        <dbReference type="Pfam" id="PF05050"/>
    </source>
</evidence>
<dbReference type="InterPro" id="IPR006342">
    <property type="entry name" value="FkbM_mtfrase"/>
</dbReference>
<dbReference type="Gene3D" id="3.40.50.150">
    <property type="entry name" value="Vaccinia Virus protein VP39"/>
    <property type="match status" value="1"/>
</dbReference>
<dbReference type="NCBIfam" id="TIGR01444">
    <property type="entry name" value="fkbM_fam"/>
    <property type="match status" value="1"/>
</dbReference>
<dbReference type="InterPro" id="IPR052514">
    <property type="entry name" value="SAM-dependent_MTase"/>
</dbReference>
<evidence type="ECO:0000313" key="3">
    <source>
        <dbReference type="Proteomes" id="UP000503222"/>
    </source>
</evidence>
<dbReference type="PANTHER" id="PTHR34203">
    <property type="entry name" value="METHYLTRANSFERASE, FKBM FAMILY PROTEIN"/>
    <property type="match status" value="1"/>
</dbReference>
<dbReference type="GO" id="GO:0032259">
    <property type="term" value="P:methylation"/>
    <property type="evidence" value="ECO:0007669"/>
    <property type="project" value="UniProtKB-KW"/>
</dbReference>
<dbReference type="EMBL" id="CP049869">
    <property type="protein sequence ID" value="QIK78946.1"/>
    <property type="molecule type" value="Genomic_DNA"/>
</dbReference>
<sequence>MISKLLRRFRKANDAPAPLPRIKNKWLDLEYDEVPLRGKTMRFATTGSSSRKRLRTLFTKEPITLAWIDTFGEGETLYDIGANVGMYTVYAAVMRNSQVYAFEPEALNYAELNKNIFLNDLDKRVLGYCLALSDVDKADRLLLSDFGIGISYHDFQENSWTEDKAFAPDWVVSKDGRRQQGCIGRTVDSLIEEGMPVPHHIKIDVDGLEHRVIRGMAELLRHPQLKTVLVEINYDNPRNLEIVDRMQEGGWRFSWCQLGMNRKHKFDVEGIKAFQRRRAGGFNYIFYKDDRLDAVFQQAYDAYVPGQPIDLRMPATP</sequence>